<comment type="caution">
    <text evidence="13">The sequence shown here is derived from an EMBL/GenBank/DDBJ whole genome shotgun (WGS) entry which is preliminary data.</text>
</comment>
<dbReference type="RefSeq" id="WP_285724035.1">
    <property type="nucleotide sequence ID" value="NZ_BSDD01000002.1"/>
</dbReference>
<comment type="catalytic activity">
    <reaction evidence="9 11">
        <text>L-aspartyl-tRNA(Asn) + L-glutamine + ATP + H2O = L-asparaginyl-tRNA(Asn) + L-glutamate + ADP + phosphate + 2 H(+)</text>
        <dbReference type="Rhea" id="RHEA:14513"/>
        <dbReference type="Rhea" id="RHEA-COMP:9674"/>
        <dbReference type="Rhea" id="RHEA-COMP:9677"/>
        <dbReference type="ChEBI" id="CHEBI:15377"/>
        <dbReference type="ChEBI" id="CHEBI:15378"/>
        <dbReference type="ChEBI" id="CHEBI:29985"/>
        <dbReference type="ChEBI" id="CHEBI:30616"/>
        <dbReference type="ChEBI" id="CHEBI:43474"/>
        <dbReference type="ChEBI" id="CHEBI:58359"/>
        <dbReference type="ChEBI" id="CHEBI:78515"/>
        <dbReference type="ChEBI" id="CHEBI:78516"/>
        <dbReference type="ChEBI" id="CHEBI:456216"/>
    </reaction>
</comment>
<keyword evidence="6 11" id="KW-0067">ATP-binding</keyword>
<evidence type="ECO:0000256" key="11">
    <source>
        <dbReference type="HAMAP-Rule" id="MF_00121"/>
    </source>
</evidence>
<dbReference type="InterPro" id="IPR014746">
    <property type="entry name" value="Gln_synth/guanido_kin_cat_dom"/>
</dbReference>
<sequence length="486" mass="51087">MQPGLEAIIGLEVHVQLRTRTKLFCACRNAYGAPPNSLTCPVCLGLPGALPALNGEAVRMALLLGAALEARIQPLSTFYRKQYVYPDLPKGYQITQGPVALVEGGILEIPGDPAVRGAEGPLRARIERAHLEEDAGKSSHDQGEAISLVDLNRAGVPLLEIVGAPDLRSPQEASDYLKALHRLVVFLGICDGNLEEGSFRCDANVSVRPAGAAAFGTRVEIKNLNSFRFVKQALAFEIGRQAAALARGEAVVQETRGWDAAAGATRAQRTKEAAMDYRFFPEPDLPPLAVAPEEAAAARAALPELPEARIRRYQGETGLSREEVLTLMQSPAFADCFEAVARTSGQPRAAATWMLGDVSRVLNGRGLDLAGLGLAPESLGELVRLVAEGKVGLGAAREVVFPALLAGEGPAGEIVARKGLALEADPGALAAQVEAVLAAHPDVVAQVRGGRTSLKGFLVGQVLKAGGGKLDPKAVTRALDEVLAKS</sequence>
<evidence type="ECO:0000256" key="9">
    <source>
        <dbReference type="ARBA" id="ARBA00047380"/>
    </source>
</evidence>
<dbReference type="SUPFAM" id="SSF55931">
    <property type="entry name" value="Glutamine synthetase/guanido kinase"/>
    <property type="match status" value="1"/>
</dbReference>
<dbReference type="NCBIfam" id="NF004012">
    <property type="entry name" value="PRK05477.1-2"/>
    <property type="match status" value="1"/>
</dbReference>
<feature type="domain" description="Asn/Gln amidotransferase" evidence="12">
    <location>
        <begin position="335"/>
        <end position="483"/>
    </location>
</feature>
<evidence type="ECO:0000256" key="6">
    <source>
        <dbReference type="ARBA" id="ARBA00022840"/>
    </source>
</evidence>
<evidence type="ECO:0000313" key="14">
    <source>
        <dbReference type="Proteomes" id="UP001165089"/>
    </source>
</evidence>
<dbReference type="InterPro" id="IPR042114">
    <property type="entry name" value="GatB_C_1"/>
</dbReference>
<dbReference type="InterPro" id="IPR006075">
    <property type="entry name" value="Asn/Gln-tRNA_Trfase_suB/E_cat"/>
</dbReference>
<evidence type="ECO:0000256" key="3">
    <source>
        <dbReference type="ARBA" id="ARBA00016923"/>
    </source>
</evidence>
<dbReference type="Gene3D" id="1.10.150.380">
    <property type="entry name" value="GatB domain, N-terminal subdomain"/>
    <property type="match status" value="1"/>
</dbReference>
<dbReference type="InterPro" id="IPR004413">
    <property type="entry name" value="GatB"/>
</dbReference>
<dbReference type="InterPro" id="IPR003789">
    <property type="entry name" value="Asn/Gln_tRNA_amidoTrase-B-like"/>
</dbReference>
<dbReference type="Pfam" id="PF02637">
    <property type="entry name" value="GatB_Yqey"/>
    <property type="match status" value="1"/>
</dbReference>
<evidence type="ECO:0000256" key="5">
    <source>
        <dbReference type="ARBA" id="ARBA00022741"/>
    </source>
</evidence>
<dbReference type="InterPro" id="IPR018027">
    <property type="entry name" value="Asn/Gln_amidotransferase"/>
</dbReference>
<gene>
    <name evidence="11 13" type="primary">gatB</name>
    <name evidence="13" type="ORF">GETHPA_14140</name>
</gene>
<dbReference type="NCBIfam" id="NF004014">
    <property type="entry name" value="PRK05477.1-4"/>
    <property type="match status" value="1"/>
</dbReference>
<keyword evidence="14" id="KW-1185">Reference proteome</keyword>
<comment type="similarity">
    <text evidence="1 11">Belongs to the GatB/GatE family. GatB subfamily.</text>
</comment>
<reference evidence="13 14" key="1">
    <citation type="journal article" date="2023" name="Antonie Van Leeuwenhoek">
        <title>Mesoterricola silvestris gen. nov., sp. nov., Mesoterricola sediminis sp. nov., Geothrix oryzae sp. nov., Geothrix edaphica sp. nov., Geothrix rubra sp. nov., and Geothrix limicola sp. nov., six novel members of Acidobacteriota isolated from soils.</title>
        <authorList>
            <person name="Itoh H."/>
            <person name="Sugisawa Y."/>
            <person name="Mise K."/>
            <person name="Xu Z."/>
            <person name="Kuniyasu M."/>
            <person name="Ushijima N."/>
            <person name="Kawano K."/>
            <person name="Kobayashi E."/>
            <person name="Shiratori Y."/>
            <person name="Masuda Y."/>
            <person name="Senoo K."/>
        </authorList>
    </citation>
    <scope>NUCLEOTIDE SEQUENCE [LARGE SCALE GENOMIC DNA]</scope>
    <source>
        <strain evidence="13 14">Red803</strain>
    </source>
</reference>
<dbReference type="InterPro" id="IPR023168">
    <property type="entry name" value="GatB_Yqey_C_2"/>
</dbReference>
<dbReference type="InterPro" id="IPR017959">
    <property type="entry name" value="Asn/Gln-tRNA_amidoTrfase_suB/E"/>
</dbReference>
<dbReference type="PANTHER" id="PTHR11659">
    <property type="entry name" value="GLUTAMYL-TRNA GLN AMIDOTRANSFERASE SUBUNIT B MITOCHONDRIAL AND PROKARYOTIC PET112-RELATED"/>
    <property type="match status" value="1"/>
</dbReference>
<dbReference type="EC" id="6.3.5.-" evidence="11"/>
<comment type="function">
    <text evidence="8 11">Allows the formation of correctly charged Asn-tRNA(Asn) or Gln-tRNA(Gln) through the transamidation of misacylated Asp-tRNA(Asn) or Glu-tRNA(Gln) in organisms which lack either or both of asparaginyl-tRNA or glutaminyl-tRNA synthetases. The reaction takes place in the presence of glutamine and ATP through an activated phospho-Asp-tRNA(Asn) or phospho-Glu-tRNA(Gln).</text>
</comment>
<dbReference type="NCBIfam" id="TIGR00133">
    <property type="entry name" value="gatB"/>
    <property type="match status" value="1"/>
</dbReference>
<comment type="catalytic activity">
    <reaction evidence="10 11">
        <text>L-glutamyl-tRNA(Gln) + L-glutamine + ATP + H2O = L-glutaminyl-tRNA(Gln) + L-glutamate + ADP + phosphate + H(+)</text>
        <dbReference type="Rhea" id="RHEA:17521"/>
        <dbReference type="Rhea" id="RHEA-COMP:9681"/>
        <dbReference type="Rhea" id="RHEA-COMP:9684"/>
        <dbReference type="ChEBI" id="CHEBI:15377"/>
        <dbReference type="ChEBI" id="CHEBI:15378"/>
        <dbReference type="ChEBI" id="CHEBI:29985"/>
        <dbReference type="ChEBI" id="CHEBI:30616"/>
        <dbReference type="ChEBI" id="CHEBI:43474"/>
        <dbReference type="ChEBI" id="CHEBI:58359"/>
        <dbReference type="ChEBI" id="CHEBI:78520"/>
        <dbReference type="ChEBI" id="CHEBI:78521"/>
        <dbReference type="ChEBI" id="CHEBI:456216"/>
    </reaction>
</comment>
<keyword evidence="7 11" id="KW-0648">Protein biosynthesis</keyword>
<evidence type="ECO:0000259" key="12">
    <source>
        <dbReference type="SMART" id="SM00845"/>
    </source>
</evidence>
<dbReference type="Proteomes" id="UP001165089">
    <property type="component" value="Unassembled WGS sequence"/>
</dbReference>
<dbReference type="HAMAP" id="MF_00121">
    <property type="entry name" value="GatB"/>
    <property type="match status" value="1"/>
</dbReference>
<dbReference type="PANTHER" id="PTHR11659:SF0">
    <property type="entry name" value="GLUTAMYL-TRNA(GLN) AMIDOTRANSFERASE SUBUNIT B, MITOCHONDRIAL"/>
    <property type="match status" value="1"/>
</dbReference>
<dbReference type="SMART" id="SM00845">
    <property type="entry name" value="GatB_Yqey"/>
    <property type="match status" value="1"/>
</dbReference>
<dbReference type="EMBL" id="BSDD01000002">
    <property type="protein sequence ID" value="GLH69881.1"/>
    <property type="molecule type" value="Genomic_DNA"/>
</dbReference>
<evidence type="ECO:0000256" key="7">
    <source>
        <dbReference type="ARBA" id="ARBA00022917"/>
    </source>
</evidence>
<evidence type="ECO:0000256" key="4">
    <source>
        <dbReference type="ARBA" id="ARBA00022598"/>
    </source>
</evidence>
<evidence type="ECO:0000313" key="13">
    <source>
        <dbReference type="EMBL" id="GLH69881.1"/>
    </source>
</evidence>
<dbReference type="Gene3D" id="1.10.10.410">
    <property type="match status" value="1"/>
</dbReference>
<dbReference type="SUPFAM" id="SSF89095">
    <property type="entry name" value="GatB/YqeY motif"/>
    <property type="match status" value="1"/>
</dbReference>
<keyword evidence="5 11" id="KW-0547">Nucleotide-binding</keyword>
<accession>A0ABQ5Q6D1</accession>
<name>A0ABQ5Q6D1_9BACT</name>
<evidence type="ECO:0000256" key="10">
    <source>
        <dbReference type="ARBA" id="ARBA00047913"/>
    </source>
</evidence>
<proteinExistence type="inferred from homology"/>
<protein>
    <recommendedName>
        <fullName evidence="3 11">Aspartyl/glutamyl-tRNA(Asn/Gln) amidotransferase subunit B</fullName>
        <shortName evidence="11">Asp/Glu-ADT subunit B</shortName>
        <ecNumber evidence="11">6.3.5.-</ecNumber>
    </recommendedName>
</protein>
<comment type="subunit">
    <text evidence="2 11">Heterotrimer of A, B and C subunits.</text>
</comment>
<evidence type="ECO:0000256" key="1">
    <source>
        <dbReference type="ARBA" id="ARBA00005306"/>
    </source>
</evidence>
<evidence type="ECO:0000256" key="2">
    <source>
        <dbReference type="ARBA" id="ARBA00011123"/>
    </source>
</evidence>
<dbReference type="Pfam" id="PF02934">
    <property type="entry name" value="GatB_N"/>
    <property type="match status" value="1"/>
</dbReference>
<organism evidence="13 14">
    <name type="scientific">Geothrix rubra</name>
    <dbReference type="NCBI Taxonomy" id="2927977"/>
    <lineage>
        <taxon>Bacteria</taxon>
        <taxon>Pseudomonadati</taxon>
        <taxon>Acidobacteriota</taxon>
        <taxon>Holophagae</taxon>
        <taxon>Holophagales</taxon>
        <taxon>Holophagaceae</taxon>
        <taxon>Geothrix</taxon>
    </lineage>
</organism>
<evidence type="ECO:0000256" key="8">
    <source>
        <dbReference type="ARBA" id="ARBA00024799"/>
    </source>
</evidence>
<keyword evidence="4 11" id="KW-0436">Ligase</keyword>